<dbReference type="Proteomes" id="UP000249819">
    <property type="component" value="Unassembled WGS sequence"/>
</dbReference>
<evidence type="ECO:0000259" key="3">
    <source>
        <dbReference type="Pfam" id="PF13505"/>
    </source>
</evidence>
<organism evidence="4 5">
    <name type="scientific">Chitinophaga dinghuensis</name>
    <dbReference type="NCBI Taxonomy" id="1539050"/>
    <lineage>
        <taxon>Bacteria</taxon>
        <taxon>Pseudomonadati</taxon>
        <taxon>Bacteroidota</taxon>
        <taxon>Chitinophagia</taxon>
        <taxon>Chitinophagales</taxon>
        <taxon>Chitinophagaceae</taxon>
        <taxon>Chitinophaga</taxon>
    </lineage>
</organism>
<dbReference type="Pfam" id="PF13505">
    <property type="entry name" value="OMP_b-brl"/>
    <property type="match status" value="1"/>
</dbReference>
<evidence type="ECO:0000313" key="4">
    <source>
        <dbReference type="EMBL" id="RAJ78966.1"/>
    </source>
</evidence>
<reference evidence="4 5" key="1">
    <citation type="submission" date="2018-06" db="EMBL/GenBank/DDBJ databases">
        <title>Genomic Encyclopedia of Archaeal and Bacterial Type Strains, Phase II (KMG-II): from individual species to whole genera.</title>
        <authorList>
            <person name="Goeker M."/>
        </authorList>
    </citation>
    <scope>NUCLEOTIDE SEQUENCE [LARGE SCALE GENOMIC DNA]</scope>
    <source>
        <strain evidence="4 5">DSM 29821</strain>
    </source>
</reference>
<dbReference type="EMBL" id="QLMA01000006">
    <property type="protein sequence ID" value="RAJ78966.1"/>
    <property type="molecule type" value="Genomic_DNA"/>
</dbReference>
<dbReference type="OrthoDB" id="952167at2"/>
<evidence type="ECO:0000313" key="5">
    <source>
        <dbReference type="Proteomes" id="UP000249819"/>
    </source>
</evidence>
<sequence length="217" mass="23924">MIHYISKPIIMKLKHVMPVALLVVAFSAVKSQAQEKKNYVSGSIGFNSISQEYPNSKVKYNNFNVMPTYGHYISEKFSIGITAGYTHGAGEDKVTGESKKINGFNVGPFIRFEQPIWGDKVTVYNDLGLNYMHSKGSSDLKSEDGEYSSNAGILFYRPGIMVNFTKRTSLLLNLGNLLTIAHSVDKSPTIGTVRQTTAGVQSGFGINSLNIGFQYKF</sequence>
<name>A0A327VVN0_9BACT</name>
<dbReference type="Gene3D" id="2.40.160.20">
    <property type="match status" value="1"/>
</dbReference>
<keyword evidence="5" id="KW-1185">Reference proteome</keyword>
<keyword evidence="1 2" id="KW-0732">Signal</keyword>
<evidence type="ECO:0000256" key="2">
    <source>
        <dbReference type="SAM" id="SignalP"/>
    </source>
</evidence>
<feature type="chain" id="PRO_5016360699" evidence="2">
    <location>
        <begin position="34"/>
        <end position="217"/>
    </location>
</feature>
<feature type="signal peptide" evidence="2">
    <location>
        <begin position="1"/>
        <end position="33"/>
    </location>
</feature>
<gene>
    <name evidence="4" type="ORF">CLV59_10626</name>
</gene>
<protein>
    <submittedName>
        <fullName evidence="4">Outer membrane protein with beta-barrel domain</fullName>
    </submittedName>
</protein>
<accession>A0A327VVN0</accession>
<evidence type="ECO:0000256" key="1">
    <source>
        <dbReference type="ARBA" id="ARBA00022729"/>
    </source>
</evidence>
<dbReference type="InterPro" id="IPR011250">
    <property type="entry name" value="OMP/PagP_B-barrel"/>
</dbReference>
<dbReference type="AlphaFoldDB" id="A0A327VVN0"/>
<comment type="caution">
    <text evidence="4">The sequence shown here is derived from an EMBL/GenBank/DDBJ whole genome shotgun (WGS) entry which is preliminary data.</text>
</comment>
<dbReference type="InterPro" id="IPR027385">
    <property type="entry name" value="Beta-barrel_OMP"/>
</dbReference>
<proteinExistence type="predicted"/>
<dbReference type="SUPFAM" id="SSF56925">
    <property type="entry name" value="OMPA-like"/>
    <property type="match status" value="1"/>
</dbReference>
<feature type="domain" description="Outer membrane protein beta-barrel" evidence="3">
    <location>
        <begin position="20"/>
        <end position="217"/>
    </location>
</feature>